<evidence type="ECO:0000256" key="3">
    <source>
        <dbReference type="ARBA" id="ARBA00022475"/>
    </source>
</evidence>
<dbReference type="PANTHER" id="PTHR23513">
    <property type="entry name" value="INTEGRAL MEMBRANE EFFLUX PROTEIN-RELATED"/>
    <property type="match status" value="1"/>
</dbReference>
<evidence type="ECO:0000256" key="7">
    <source>
        <dbReference type="SAM" id="Phobius"/>
    </source>
</evidence>
<evidence type="ECO:0000313" key="9">
    <source>
        <dbReference type="EMBL" id="GAA1273843.1"/>
    </source>
</evidence>
<organism evidence="9 10">
    <name type="scientific">Kitasatospora nipponensis</name>
    <dbReference type="NCBI Taxonomy" id="258049"/>
    <lineage>
        <taxon>Bacteria</taxon>
        <taxon>Bacillati</taxon>
        <taxon>Actinomycetota</taxon>
        <taxon>Actinomycetes</taxon>
        <taxon>Kitasatosporales</taxon>
        <taxon>Streptomycetaceae</taxon>
        <taxon>Kitasatospora</taxon>
    </lineage>
</organism>
<reference evidence="10" key="1">
    <citation type="journal article" date="2019" name="Int. J. Syst. Evol. Microbiol.">
        <title>The Global Catalogue of Microorganisms (GCM) 10K type strain sequencing project: providing services to taxonomists for standard genome sequencing and annotation.</title>
        <authorList>
            <consortium name="The Broad Institute Genomics Platform"/>
            <consortium name="The Broad Institute Genome Sequencing Center for Infectious Disease"/>
            <person name="Wu L."/>
            <person name="Ma J."/>
        </authorList>
    </citation>
    <scope>NUCLEOTIDE SEQUENCE [LARGE SCALE GENOMIC DNA]</scope>
    <source>
        <strain evidence="10">JCM 13004</strain>
    </source>
</reference>
<gene>
    <name evidence="9" type="ORF">GCM10009665_71830</name>
</gene>
<dbReference type="InterPro" id="IPR020846">
    <property type="entry name" value="MFS_dom"/>
</dbReference>
<comment type="subcellular location">
    <subcellularLocation>
        <location evidence="1">Cell inner membrane</location>
        <topology evidence="1">Multi-pass membrane protein</topology>
    </subcellularLocation>
</comment>
<feature type="transmembrane region" description="Helical" evidence="7">
    <location>
        <begin position="12"/>
        <end position="32"/>
    </location>
</feature>
<evidence type="ECO:0000256" key="4">
    <source>
        <dbReference type="ARBA" id="ARBA00022692"/>
    </source>
</evidence>
<dbReference type="PROSITE" id="PS50850">
    <property type="entry name" value="MFS"/>
    <property type="match status" value="1"/>
</dbReference>
<protein>
    <recommendedName>
        <fullName evidence="8">Major facilitator superfamily (MFS) profile domain-containing protein</fullName>
    </recommendedName>
</protein>
<evidence type="ECO:0000256" key="2">
    <source>
        <dbReference type="ARBA" id="ARBA00022448"/>
    </source>
</evidence>
<feature type="transmembrane region" description="Helical" evidence="7">
    <location>
        <begin position="103"/>
        <end position="123"/>
    </location>
</feature>
<keyword evidence="10" id="KW-1185">Reference proteome</keyword>
<dbReference type="EMBL" id="BAAALF010000243">
    <property type="protein sequence ID" value="GAA1273843.1"/>
    <property type="molecule type" value="Genomic_DNA"/>
</dbReference>
<dbReference type="InterPro" id="IPR036259">
    <property type="entry name" value="MFS_trans_sf"/>
</dbReference>
<feature type="transmembrane region" description="Helical" evidence="7">
    <location>
        <begin position="175"/>
        <end position="194"/>
    </location>
</feature>
<evidence type="ECO:0000256" key="5">
    <source>
        <dbReference type="ARBA" id="ARBA00022989"/>
    </source>
</evidence>
<comment type="caution">
    <text evidence="9">The sequence shown here is derived from an EMBL/GenBank/DDBJ whole genome shotgun (WGS) entry which is preliminary data.</text>
</comment>
<name>A0ABP4HSB2_9ACTN</name>
<proteinExistence type="predicted"/>
<keyword evidence="6 7" id="KW-0472">Membrane</keyword>
<keyword evidence="2" id="KW-0813">Transport</keyword>
<dbReference type="SUPFAM" id="SSF103473">
    <property type="entry name" value="MFS general substrate transporter"/>
    <property type="match status" value="1"/>
</dbReference>
<feature type="transmembrane region" description="Helical" evidence="7">
    <location>
        <begin position="52"/>
        <end position="73"/>
    </location>
</feature>
<keyword evidence="3" id="KW-1003">Cell membrane</keyword>
<evidence type="ECO:0000256" key="1">
    <source>
        <dbReference type="ARBA" id="ARBA00004429"/>
    </source>
</evidence>
<dbReference type="PANTHER" id="PTHR23513:SF9">
    <property type="entry name" value="ENTEROBACTIN EXPORTER ENTS"/>
    <property type="match status" value="1"/>
</dbReference>
<evidence type="ECO:0000259" key="8">
    <source>
        <dbReference type="PROSITE" id="PS50850"/>
    </source>
</evidence>
<evidence type="ECO:0000313" key="10">
    <source>
        <dbReference type="Proteomes" id="UP001500037"/>
    </source>
</evidence>
<dbReference type="Proteomes" id="UP001500037">
    <property type="component" value="Unassembled WGS sequence"/>
</dbReference>
<dbReference type="Gene3D" id="1.20.1250.20">
    <property type="entry name" value="MFS general substrate transporter like domains"/>
    <property type="match status" value="1"/>
</dbReference>
<feature type="transmembrane region" description="Helical" evidence="7">
    <location>
        <begin position="80"/>
        <end position="97"/>
    </location>
</feature>
<sequence length="201" mass="19960">MRAGLRYLAGQPILLTAYLADLTAMAFGMPVAVFPQLSQQAFGDPPGGGPAIGVLSAALSLGALAAGCCAGAFTRVRRHGVMVTAAVCGWGLAVAGAGLARSLWSAAACLLLSGGALTVLSVFRKTLLQAAAVDAMRGRLQGVDTVVGAGGPRLAGILHGTAAATWGTSWSITGGGLLTAAVMVALVLAVPAFWRYSPVGA</sequence>
<keyword evidence="5 7" id="KW-1133">Transmembrane helix</keyword>
<feature type="domain" description="Major facilitator superfamily (MFS) profile" evidence="8">
    <location>
        <begin position="12"/>
        <end position="201"/>
    </location>
</feature>
<accession>A0ABP4HSB2</accession>
<dbReference type="RefSeq" id="WP_344446423.1">
    <property type="nucleotide sequence ID" value="NZ_BAAALF010000243.1"/>
</dbReference>
<evidence type="ECO:0000256" key="6">
    <source>
        <dbReference type="ARBA" id="ARBA00023136"/>
    </source>
</evidence>
<keyword evidence="4 7" id="KW-0812">Transmembrane</keyword>